<gene>
    <name evidence="2" type="ORF">FK004_09010</name>
</gene>
<evidence type="ECO:0000313" key="2">
    <source>
        <dbReference type="EMBL" id="AWG25368.1"/>
    </source>
</evidence>
<dbReference type="RefSeq" id="WP_108736966.1">
    <property type="nucleotide sequence ID" value="NZ_CP020919.1"/>
</dbReference>
<proteinExistence type="predicted"/>
<dbReference type="PANTHER" id="PTHR46401:SF2">
    <property type="entry name" value="GLYCOSYLTRANSFERASE WBBK-RELATED"/>
    <property type="match status" value="1"/>
</dbReference>
<keyword evidence="1" id="KW-0808">Transferase</keyword>
<organism evidence="2 3">
    <name type="scientific">Flavobacterium kingsejongi</name>
    <dbReference type="NCBI Taxonomy" id="1678728"/>
    <lineage>
        <taxon>Bacteria</taxon>
        <taxon>Pseudomonadati</taxon>
        <taxon>Bacteroidota</taxon>
        <taxon>Flavobacteriia</taxon>
        <taxon>Flavobacteriales</taxon>
        <taxon>Flavobacteriaceae</taxon>
        <taxon>Flavobacterium</taxon>
    </lineage>
</organism>
<dbReference type="AlphaFoldDB" id="A0A2S1LNU5"/>
<dbReference type="Pfam" id="PF13692">
    <property type="entry name" value="Glyco_trans_1_4"/>
    <property type="match status" value="1"/>
</dbReference>
<dbReference type="EMBL" id="CP020919">
    <property type="protein sequence ID" value="AWG25368.1"/>
    <property type="molecule type" value="Genomic_DNA"/>
</dbReference>
<dbReference type="KEGG" id="fki:FK004_09010"/>
<evidence type="ECO:0000313" key="3">
    <source>
        <dbReference type="Proteomes" id="UP000244677"/>
    </source>
</evidence>
<protein>
    <recommendedName>
        <fullName evidence="4">Glycosyl transferase family 1 domain-containing protein</fullName>
    </recommendedName>
</protein>
<accession>A0A2S1LNU5</accession>
<dbReference type="PANTHER" id="PTHR46401">
    <property type="entry name" value="GLYCOSYLTRANSFERASE WBBK-RELATED"/>
    <property type="match status" value="1"/>
</dbReference>
<keyword evidence="3" id="KW-1185">Reference proteome</keyword>
<sequence>MRIIIDCTNLQVGGGIQVALSFLNDLCQMKRNEDFIILMSPQISTLIDFKRYGENFEFINLDKQYYKNFITRGRAVKKIENNIKGDVIFTVFGPSYHKSDSPKIVGYAIPHYIYEDSPFFEFISFKEKVVLFLMKKIKILFFKKNSDFIIFETQDAQQIFCKKYDYDILNTQVISNKLNQIFLNTAQWKDKKFNFNAKYVFLCLTANYKHKNLKIIPHVIDFLLADYDLSDFKFVISQTKEQVDFGEKYEKYIEYVGQVNLDELPALYESVDVVLMSTLLEVFSTTYLEAMFMKVPIVTTDLSFARDICRDAALYYKPLDAKDCATQLYNVVKDDLLTKNLIELGIENGSRFGNSLDRTKDYLDVILEKGNESNNSIK</sequence>
<evidence type="ECO:0008006" key="4">
    <source>
        <dbReference type="Google" id="ProtNLM"/>
    </source>
</evidence>
<dbReference type="GO" id="GO:0016757">
    <property type="term" value="F:glycosyltransferase activity"/>
    <property type="evidence" value="ECO:0007669"/>
    <property type="project" value="TreeGrafter"/>
</dbReference>
<evidence type="ECO:0000256" key="1">
    <source>
        <dbReference type="ARBA" id="ARBA00022679"/>
    </source>
</evidence>
<reference evidence="2 3" key="1">
    <citation type="submission" date="2017-04" db="EMBL/GenBank/DDBJ databases">
        <title>Complete genome sequence of Flavobacterium kingsejong AJ004.</title>
        <authorList>
            <person name="Lee P.C."/>
        </authorList>
    </citation>
    <scope>NUCLEOTIDE SEQUENCE [LARGE SCALE GENOMIC DNA]</scope>
    <source>
        <strain evidence="2 3">AJ004</strain>
    </source>
</reference>
<dbReference type="SUPFAM" id="SSF53756">
    <property type="entry name" value="UDP-Glycosyltransferase/glycogen phosphorylase"/>
    <property type="match status" value="1"/>
</dbReference>
<dbReference type="Gene3D" id="3.40.50.2000">
    <property type="entry name" value="Glycogen Phosphorylase B"/>
    <property type="match status" value="1"/>
</dbReference>
<dbReference type="GO" id="GO:0009103">
    <property type="term" value="P:lipopolysaccharide biosynthetic process"/>
    <property type="evidence" value="ECO:0007669"/>
    <property type="project" value="TreeGrafter"/>
</dbReference>
<name>A0A2S1LNU5_9FLAO</name>
<dbReference type="OrthoDB" id="502646at2"/>
<dbReference type="Proteomes" id="UP000244677">
    <property type="component" value="Chromosome"/>
</dbReference>